<dbReference type="STRING" id="1125779.HMPREF1219_00156"/>
<dbReference type="SUPFAM" id="SSF52096">
    <property type="entry name" value="ClpP/crotonase"/>
    <property type="match status" value="1"/>
</dbReference>
<gene>
    <name evidence="8" type="ORF">HMPREF1219_00156</name>
</gene>
<dbReference type="AlphaFoldDB" id="S2Z376"/>
<keyword evidence="3" id="KW-0645">Protease</keyword>
<evidence type="ECO:0000313" key="8">
    <source>
        <dbReference type="EMBL" id="EPD70861.1"/>
    </source>
</evidence>
<evidence type="ECO:0000256" key="7">
    <source>
        <dbReference type="SAM" id="MobiDB-lite"/>
    </source>
</evidence>
<dbReference type="GO" id="GO:0004176">
    <property type="term" value="F:ATP-dependent peptidase activity"/>
    <property type="evidence" value="ECO:0007669"/>
    <property type="project" value="InterPro"/>
</dbReference>
<dbReference type="PATRIC" id="fig|1125779.3.peg.147"/>
<protein>
    <recommendedName>
        <fullName evidence="6">ATP-dependent Clp protease proteolytic subunit</fullName>
    </recommendedName>
</protein>
<dbReference type="GO" id="GO:0009368">
    <property type="term" value="C:endopeptidase Clp complex"/>
    <property type="evidence" value="ECO:0007669"/>
    <property type="project" value="TreeGrafter"/>
</dbReference>
<dbReference type="eggNOG" id="COG0740">
    <property type="taxonomic scope" value="Bacteria"/>
</dbReference>
<keyword evidence="4" id="KW-0378">Hydrolase</keyword>
<dbReference type="GO" id="GO:0051117">
    <property type="term" value="F:ATPase binding"/>
    <property type="evidence" value="ECO:0007669"/>
    <property type="project" value="TreeGrafter"/>
</dbReference>
<evidence type="ECO:0000313" key="9">
    <source>
        <dbReference type="Proteomes" id="UP000014408"/>
    </source>
</evidence>
<organism evidence="8 9">
    <name type="scientific">Corynebacterium pyruviciproducens ATCC BAA-1742</name>
    <dbReference type="NCBI Taxonomy" id="1125779"/>
    <lineage>
        <taxon>Bacteria</taxon>
        <taxon>Bacillati</taxon>
        <taxon>Actinomycetota</taxon>
        <taxon>Actinomycetes</taxon>
        <taxon>Mycobacteriales</taxon>
        <taxon>Corynebacteriaceae</taxon>
        <taxon>Corynebacterium</taxon>
    </lineage>
</organism>
<evidence type="ECO:0000256" key="4">
    <source>
        <dbReference type="ARBA" id="ARBA00022801"/>
    </source>
</evidence>
<dbReference type="PRINTS" id="PR00127">
    <property type="entry name" value="CLPPROTEASEP"/>
</dbReference>
<dbReference type="RefSeq" id="WP_016457080.1">
    <property type="nucleotide sequence ID" value="NZ_KE150446.1"/>
</dbReference>
<dbReference type="EMBL" id="ATBY01000002">
    <property type="protein sequence ID" value="EPD70861.1"/>
    <property type="molecule type" value="Genomic_DNA"/>
</dbReference>
<dbReference type="HOGENOM" id="CLU_047809_0_0_11"/>
<accession>S2Z376</accession>
<dbReference type="Gene3D" id="3.90.226.10">
    <property type="entry name" value="2-enoyl-CoA Hydratase, Chain A, domain 1"/>
    <property type="match status" value="1"/>
</dbReference>
<dbReference type="Pfam" id="PF00574">
    <property type="entry name" value="CLP_protease"/>
    <property type="match status" value="1"/>
</dbReference>
<proteinExistence type="inferred from homology"/>
<feature type="compositionally biased region" description="Low complexity" evidence="7">
    <location>
        <begin position="345"/>
        <end position="356"/>
    </location>
</feature>
<dbReference type="InterPro" id="IPR001907">
    <property type="entry name" value="ClpP"/>
</dbReference>
<feature type="region of interest" description="Disordered" evidence="7">
    <location>
        <begin position="338"/>
        <end position="357"/>
    </location>
</feature>
<dbReference type="Proteomes" id="UP000014408">
    <property type="component" value="Unassembled WGS sequence"/>
</dbReference>
<sequence length="466" mass="49689">MKLSRVANGASVDYTEVLLYGEIGWDVEAKAFVEQLQAVDSQKITLRVNSPGGDVYDGLAIMNALRVFDGEVTAVVEGLAASAASFIVVGGADRVIMRPDAEMMIHDALTMTAGNAEELQRQVADLERISGKLAGIYAGKAGGDPETWRAAMRDETWFTADEAVACGLADAVEDGRAPAMVASWERSRVVAHYRGRRGDPPEKLFRNLKKEENPVNLIENLASELGVDAGVLRAHLATMTNEALKVTAEVDVQYPEAVEVNPTGAVDIAPVGELPEGVEVTVGDLPEGWTADVAETGIVTVHAPAAEVDTTVDVVITVTSGEESIDCAVTVTVVAADKEEPDAPAPDATSTPDGATITLDRGTYQDLVDAAQRGWEAKKQADDEKLVAEVDTWIAEGRINAARRAQYIDHMRRDPVQARALYSGIPKNTIPMGELGHGAAPDVEKAISTGTSIEDLDALVRERTHK</sequence>
<dbReference type="PANTHER" id="PTHR10381:SF70">
    <property type="entry name" value="ATP-DEPENDENT CLP PROTEASE PROTEOLYTIC SUBUNIT"/>
    <property type="match status" value="1"/>
</dbReference>
<comment type="similarity">
    <text evidence="1 6">Belongs to the peptidase S14 family.</text>
</comment>
<keyword evidence="2" id="KW-0963">Cytoplasm</keyword>
<dbReference type="CDD" id="cd07016">
    <property type="entry name" value="S14_ClpP_1"/>
    <property type="match status" value="1"/>
</dbReference>
<dbReference type="InterPro" id="IPR023562">
    <property type="entry name" value="ClpP/TepA"/>
</dbReference>
<evidence type="ECO:0000256" key="3">
    <source>
        <dbReference type="ARBA" id="ARBA00022670"/>
    </source>
</evidence>
<keyword evidence="9" id="KW-1185">Reference proteome</keyword>
<dbReference type="PANTHER" id="PTHR10381">
    <property type="entry name" value="ATP-DEPENDENT CLP PROTEASE PROTEOLYTIC SUBUNIT"/>
    <property type="match status" value="1"/>
</dbReference>
<keyword evidence="5" id="KW-0720">Serine protease</keyword>
<evidence type="ECO:0000256" key="1">
    <source>
        <dbReference type="ARBA" id="ARBA00007039"/>
    </source>
</evidence>
<reference evidence="8 9" key="1">
    <citation type="submission" date="2013-05" db="EMBL/GenBank/DDBJ databases">
        <title>The Genome Sequence of Corynebacterium pyruviciproducens 1773O (ATCC BAA-1742).</title>
        <authorList>
            <consortium name="The Broad Institute Genomics Platform"/>
            <person name="Earl A."/>
            <person name="Ward D."/>
            <person name="Feldgarden M."/>
            <person name="Gevers D."/>
            <person name="Tong J."/>
            <person name="Walker B."/>
            <person name="Young S."/>
            <person name="Zeng Q."/>
            <person name="Gargeya S."/>
            <person name="Fitzgerald M."/>
            <person name="Haas B."/>
            <person name="Abouelleil A."/>
            <person name="Allen A.W."/>
            <person name="Alvarado L."/>
            <person name="Arachchi H.M."/>
            <person name="Berlin A.M."/>
            <person name="Chapman S.B."/>
            <person name="Gainer-Dewar J."/>
            <person name="Goldberg J."/>
            <person name="Griggs A."/>
            <person name="Gujja S."/>
            <person name="Hansen M."/>
            <person name="Howarth C."/>
            <person name="Imamovic A."/>
            <person name="Ireland A."/>
            <person name="Larimer J."/>
            <person name="McCowan C."/>
            <person name="Murphy C."/>
            <person name="Pearson M."/>
            <person name="Poon T.W."/>
            <person name="Priest M."/>
            <person name="Roberts A."/>
            <person name="Saif S."/>
            <person name="Shea T."/>
            <person name="Sisk P."/>
            <person name="Sykes S."/>
            <person name="Wortman J."/>
            <person name="Nusbaum C."/>
            <person name="Birren B."/>
        </authorList>
    </citation>
    <scope>NUCLEOTIDE SEQUENCE [LARGE SCALE GENOMIC DNA]</scope>
    <source>
        <strain evidence="8 9">ATCC BAA-1742</strain>
    </source>
</reference>
<dbReference type="InterPro" id="IPR029045">
    <property type="entry name" value="ClpP/crotonase-like_dom_sf"/>
</dbReference>
<evidence type="ECO:0000256" key="6">
    <source>
        <dbReference type="RuleBase" id="RU003567"/>
    </source>
</evidence>
<name>S2Z376_9CORY</name>
<dbReference type="GO" id="GO:0006515">
    <property type="term" value="P:protein quality control for misfolded or incompletely synthesized proteins"/>
    <property type="evidence" value="ECO:0007669"/>
    <property type="project" value="TreeGrafter"/>
</dbReference>
<comment type="caution">
    <text evidence="8">The sequence shown here is derived from an EMBL/GenBank/DDBJ whole genome shotgun (WGS) entry which is preliminary data.</text>
</comment>
<evidence type="ECO:0000256" key="2">
    <source>
        <dbReference type="ARBA" id="ARBA00022490"/>
    </source>
</evidence>
<dbReference type="GO" id="GO:0004252">
    <property type="term" value="F:serine-type endopeptidase activity"/>
    <property type="evidence" value="ECO:0007669"/>
    <property type="project" value="InterPro"/>
</dbReference>
<dbReference type="NCBIfam" id="NF045542">
    <property type="entry name" value="Clp_rel_HeadMat"/>
    <property type="match status" value="1"/>
</dbReference>
<evidence type="ECO:0000256" key="5">
    <source>
        <dbReference type="ARBA" id="ARBA00022825"/>
    </source>
</evidence>